<sequence>MKAKPLSFGSCTSKGLESYRLTGSVDEAMKAFSNAWEKDGKVLLVELDPDNPKDFRTVKRGLQLMKEYAEEYPDDPSQVVGSKSPEGERGAEIKFDDIYLGIVNGTEIFLRGRIDGIFKVGDDIYIVEDKTTSRLGETFLQILRDSLQINIYLWVADMLGLFTVGDKKKTPKCLMNAMRVHPTEFKFKRDVAT</sequence>
<evidence type="ECO:0000313" key="2">
    <source>
        <dbReference type="EMBL" id="GAH83408.1"/>
    </source>
</evidence>
<protein>
    <recommendedName>
        <fullName evidence="1">PD-(D/E)XK endonuclease-like domain-containing protein</fullName>
    </recommendedName>
</protein>
<feature type="non-terminal residue" evidence="2">
    <location>
        <position position="193"/>
    </location>
</feature>
<reference evidence="2" key="1">
    <citation type="journal article" date="2014" name="Front. Microbiol.">
        <title>High frequency of phylogenetically diverse reductive dehalogenase-homologous genes in deep subseafloor sedimentary metagenomes.</title>
        <authorList>
            <person name="Kawai M."/>
            <person name="Futagami T."/>
            <person name="Toyoda A."/>
            <person name="Takaki Y."/>
            <person name="Nishi S."/>
            <person name="Hori S."/>
            <person name="Arai W."/>
            <person name="Tsubouchi T."/>
            <person name="Morono Y."/>
            <person name="Uchiyama I."/>
            <person name="Ito T."/>
            <person name="Fujiyama A."/>
            <person name="Inagaki F."/>
            <person name="Takami H."/>
        </authorList>
    </citation>
    <scope>NUCLEOTIDE SEQUENCE</scope>
    <source>
        <strain evidence="2">Expedition CK06-06</strain>
    </source>
</reference>
<dbReference type="Gene3D" id="3.90.320.10">
    <property type="match status" value="1"/>
</dbReference>
<dbReference type="InterPro" id="IPR038726">
    <property type="entry name" value="PDDEXK_AddAB-type"/>
</dbReference>
<name>X1KMW5_9ZZZZ</name>
<proteinExistence type="predicted"/>
<dbReference type="InterPro" id="IPR011604">
    <property type="entry name" value="PDDEXK-like_dom_sf"/>
</dbReference>
<dbReference type="EMBL" id="BARU01042304">
    <property type="protein sequence ID" value="GAH83408.1"/>
    <property type="molecule type" value="Genomic_DNA"/>
</dbReference>
<feature type="domain" description="PD-(D/E)XK endonuclease-like" evidence="1">
    <location>
        <begin position="63"/>
        <end position="159"/>
    </location>
</feature>
<dbReference type="AlphaFoldDB" id="X1KMW5"/>
<dbReference type="Pfam" id="PF12705">
    <property type="entry name" value="PDDEXK_1"/>
    <property type="match status" value="1"/>
</dbReference>
<comment type="caution">
    <text evidence="2">The sequence shown here is derived from an EMBL/GenBank/DDBJ whole genome shotgun (WGS) entry which is preliminary data.</text>
</comment>
<evidence type="ECO:0000259" key="1">
    <source>
        <dbReference type="Pfam" id="PF12705"/>
    </source>
</evidence>
<accession>X1KMW5</accession>
<gene>
    <name evidence="2" type="ORF">S03H2_65030</name>
</gene>
<organism evidence="2">
    <name type="scientific">marine sediment metagenome</name>
    <dbReference type="NCBI Taxonomy" id="412755"/>
    <lineage>
        <taxon>unclassified sequences</taxon>
        <taxon>metagenomes</taxon>
        <taxon>ecological metagenomes</taxon>
    </lineage>
</organism>